<dbReference type="InterPro" id="IPR050624">
    <property type="entry name" value="HTH-type_Tx_Regulator"/>
</dbReference>
<feature type="domain" description="HTH tetR-type" evidence="3">
    <location>
        <begin position="5"/>
        <end position="65"/>
    </location>
</feature>
<evidence type="ECO:0000259" key="3">
    <source>
        <dbReference type="PROSITE" id="PS50977"/>
    </source>
</evidence>
<dbReference type="Gene3D" id="1.10.357.10">
    <property type="entry name" value="Tetracycline Repressor, domain 2"/>
    <property type="match status" value="1"/>
</dbReference>
<evidence type="ECO:0000256" key="2">
    <source>
        <dbReference type="PROSITE-ProRule" id="PRU00335"/>
    </source>
</evidence>
<dbReference type="Pfam" id="PF00440">
    <property type="entry name" value="TetR_N"/>
    <property type="match status" value="1"/>
</dbReference>
<evidence type="ECO:0000313" key="5">
    <source>
        <dbReference type="Proteomes" id="UP000216797"/>
    </source>
</evidence>
<dbReference type="PROSITE" id="PS50977">
    <property type="entry name" value="HTH_TETR_2"/>
    <property type="match status" value="1"/>
</dbReference>
<gene>
    <name evidence="4" type="ORF">AKL21_05875</name>
</gene>
<reference evidence="4 5" key="1">
    <citation type="submission" date="2015-08" db="EMBL/GenBank/DDBJ databases">
        <title>Enterococcus genome sequence.</title>
        <authorList>
            <person name="Acedo J.Z."/>
            <person name="Vederas J.C."/>
        </authorList>
    </citation>
    <scope>NUCLEOTIDE SEQUENCE [LARGE SCALE GENOMIC DNA]</scope>
    <source>
        <strain evidence="4 5">49</strain>
    </source>
</reference>
<dbReference type="InterPro" id="IPR009057">
    <property type="entry name" value="Homeodomain-like_sf"/>
</dbReference>
<keyword evidence="1 2" id="KW-0238">DNA-binding</keyword>
<dbReference type="SUPFAM" id="SSF46689">
    <property type="entry name" value="Homeodomain-like"/>
    <property type="match status" value="1"/>
</dbReference>
<comment type="caution">
    <text evidence="4">The sequence shown here is derived from an EMBL/GenBank/DDBJ whole genome shotgun (WGS) entry which is preliminary data.</text>
</comment>
<dbReference type="InterPro" id="IPR023772">
    <property type="entry name" value="DNA-bd_HTH_TetR-type_CS"/>
</dbReference>
<dbReference type="RefSeq" id="WP_095006420.1">
    <property type="nucleotide sequence ID" value="NZ_LHUG01000005.1"/>
</dbReference>
<organism evidence="4 5">
    <name type="scientific">Enterococcus canintestini</name>
    <dbReference type="NCBI Taxonomy" id="317010"/>
    <lineage>
        <taxon>Bacteria</taxon>
        <taxon>Bacillati</taxon>
        <taxon>Bacillota</taxon>
        <taxon>Bacilli</taxon>
        <taxon>Lactobacillales</taxon>
        <taxon>Enterococcaceae</taxon>
        <taxon>Enterococcus</taxon>
    </lineage>
</organism>
<dbReference type="Proteomes" id="UP000216797">
    <property type="component" value="Unassembled WGS sequence"/>
</dbReference>
<dbReference type="AlphaFoldDB" id="A0A267HRA4"/>
<feature type="DNA-binding region" description="H-T-H motif" evidence="2">
    <location>
        <begin position="28"/>
        <end position="47"/>
    </location>
</feature>
<evidence type="ECO:0000256" key="1">
    <source>
        <dbReference type="ARBA" id="ARBA00023125"/>
    </source>
</evidence>
<evidence type="ECO:0000313" key="4">
    <source>
        <dbReference type="EMBL" id="PAB00782.1"/>
    </source>
</evidence>
<name>A0A267HRA4_9ENTE</name>
<dbReference type="PANTHER" id="PTHR43479:SF11">
    <property type="entry name" value="ACREF_ENVCD OPERON REPRESSOR-RELATED"/>
    <property type="match status" value="1"/>
</dbReference>
<keyword evidence="5" id="KW-1185">Reference proteome</keyword>
<protein>
    <submittedName>
        <fullName evidence="4">TetR family transcriptional regulator</fullName>
    </submittedName>
</protein>
<dbReference type="GO" id="GO:0003677">
    <property type="term" value="F:DNA binding"/>
    <property type="evidence" value="ECO:0007669"/>
    <property type="project" value="UniProtKB-UniRule"/>
</dbReference>
<dbReference type="InterPro" id="IPR001647">
    <property type="entry name" value="HTH_TetR"/>
</dbReference>
<sequence>MNSTVSSRVELIACCKEIVAEKGIEAVSIREVAKRSHISVGAVYNYFPTKGQLLAATIGNIWSEIFHFSEESCDFDDFVACLEALFQSVAIGKKHYPHFFTSHGLVLAFDDKIMGQKMMDHYWQHIKESLRQTLVKDQKIRPNLFNEELTVEKYVDYIFELFLYGITHEEKAAGIVQLVKNSLY</sequence>
<dbReference type="PROSITE" id="PS01081">
    <property type="entry name" value="HTH_TETR_1"/>
    <property type="match status" value="1"/>
</dbReference>
<proteinExistence type="predicted"/>
<dbReference type="PANTHER" id="PTHR43479">
    <property type="entry name" value="ACREF/ENVCD OPERON REPRESSOR-RELATED"/>
    <property type="match status" value="1"/>
</dbReference>
<dbReference type="EMBL" id="LHUG01000005">
    <property type="protein sequence ID" value="PAB00782.1"/>
    <property type="molecule type" value="Genomic_DNA"/>
</dbReference>
<accession>A0A267HRA4</accession>
<dbReference type="PRINTS" id="PR00455">
    <property type="entry name" value="HTHTETR"/>
</dbReference>